<dbReference type="Pfam" id="PF16317">
    <property type="entry name" value="Glyco_hydro_99"/>
    <property type="match status" value="1"/>
</dbReference>
<dbReference type="PANTHER" id="PTHR13572:SF4">
    <property type="entry name" value="RE57134P"/>
    <property type="match status" value="1"/>
</dbReference>
<reference evidence="9" key="1">
    <citation type="submission" date="2010-02" db="EMBL/GenBank/DDBJ databases">
        <title>Sequencing and annotation of the Blastocystis hominis genome.</title>
        <authorList>
            <person name="Wincker P."/>
        </authorList>
    </citation>
    <scope>NUCLEOTIDE SEQUENCE</scope>
    <source>
        <strain evidence="9">Singapore isolate B</strain>
    </source>
</reference>
<keyword evidence="6" id="KW-1133">Transmembrane helix</keyword>
<dbReference type="OMA" id="GFLDYNP"/>
<dbReference type="AlphaFoldDB" id="D8M0N1"/>
<keyword evidence="3" id="KW-0812">Transmembrane</keyword>
<evidence type="ECO:0000313" key="9">
    <source>
        <dbReference type="EMBL" id="CBK21620.2"/>
    </source>
</evidence>
<dbReference type="InParanoid" id="D8M0N1"/>
<evidence type="ECO:0000256" key="6">
    <source>
        <dbReference type="ARBA" id="ARBA00022989"/>
    </source>
</evidence>
<evidence type="ECO:0000256" key="1">
    <source>
        <dbReference type="ARBA" id="ARBA00004323"/>
    </source>
</evidence>
<evidence type="ECO:0000313" key="10">
    <source>
        <dbReference type="Proteomes" id="UP000008312"/>
    </source>
</evidence>
<sequence length="355" mass="41224">MLLCSEQAVKSFVSYEVHAFYYPWYASESFNGEWSHWNHKTIPHWTPSINKQYPQKQHKPPEDIAAKYYPSLGPYASNDPSVIRDHMKQCISAGIGTLSVSWYPPNTKDDNAILFVDDFIPLILDIANEFQEKICFHLEPYPNRSAASVRNDIEYLITKYGSHPAFYRYEGKPLVYIYDSYNVPSSEWRELLAPDGKITIRNTPLDVIAIGLYVERGDNSKLSSGYFDGFYTYFAAQNFVYGSTSRNWREMKNAAKQNPRLRFFIPSVGPGYDDTVVRPWNFRNTKDRLGGNYYRQMWADALQLQPEIVSITSFNEWHEGTQIEKAVQKEGYSDYGSDPEFYLKLTREIIENSKK</sequence>
<dbReference type="GO" id="GO:0004559">
    <property type="term" value="F:alpha-mannosidase activity"/>
    <property type="evidence" value="ECO:0007669"/>
    <property type="project" value="TreeGrafter"/>
</dbReference>
<keyword evidence="4" id="KW-0378">Hydrolase</keyword>
<evidence type="ECO:0000256" key="2">
    <source>
        <dbReference type="ARBA" id="ARBA00009559"/>
    </source>
</evidence>
<dbReference type="GO" id="GO:0000139">
    <property type="term" value="C:Golgi membrane"/>
    <property type="evidence" value="ECO:0007669"/>
    <property type="project" value="UniProtKB-SubCell"/>
</dbReference>
<keyword evidence="10" id="KW-1185">Reference proteome</keyword>
<gene>
    <name evidence="9" type="ORF">GSBLH_T00007035001</name>
</gene>
<protein>
    <submittedName>
        <fullName evidence="9">Uncharacterized protein</fullName>
    </submittedName>
</protein>
<keyword evidence="5" id="KW-0735">Signal-anchor</keyword>
<dbReference type="PANTHER" id="PTHR13572">
    <property type="entry name" value="ENDO-ALPHA-1,2-MANNOSIDASE"/>
    <property type="match status" value="1"/>
</dbReference>
<dbReference type="Gene3D" id="3.20.20.80">
    <property type="entry name" value="Glycosidases"/>
    <property type="match status" value="1"/>
</dbReference>
<evidence type="ECO:0000256" key="7">
    <source>
        <dbReference type="ARBA" id="ARBA00023034"/>
    </source>
</evidence>
<keyword evidence="8" id="KW-0472">Membrane</keyword>
<dbReference type="GeneID" id="24923159"/>
<dbReference type="OrthoDB" id="406152at2759"/>
<evidence type="ECO:0000256" key="4">
    <source>
        <dbReference type="ARBA" id="ARBA00022801"/>
    </source>
</evidence>
<evidence type="ECO:0000256" key="8">
    <source>
        <dbReference type="ARBA" id="ARBA00023136"/>
    </source>
</evidence>
<comment type="subcellular location">
    <subcellularLocation>
        <location evidence="1">Golgi apparatus membrane</location>
        <topology evidence="1">Single-pass type II membrane protein</topology>
    </subcellularLocation>
</comment>
<dbReference type="EMBL" id="FN668643">
    <property type="protein sequence ID" value="CBK21620.2"/>
    <property type="molecule type" value="Genomic_DNA"/>
</dbReference>
<proteinExistence type="inferred from homology"/>
<dbReference type="Proteomes" id="UP000008312">
    <property type="component" value="Unassembled WGS sequence"/>
</dbReference>
<keyword evidence="7" id="KW-0333">Golgi apparatus</keyword>
<organism evidence="9">
    <name type="scientific">Blastocystis hominis</name>
    <dbReference type="NCBI Taxonomy" id="12968"/>
    <lineage>
        <taxon>Eukaryota</taxon>
        <taxon>Sar</taxon>
        <taxon>Stramenopiles</taxon>
        <taxon>Bigyra</taxon>
        <taxon>Opalozoa</taxon>
        <taxon>Opalinata</taxon>
        <taxon>Blastocystidae</taxon>
        <taxon>Blastocystis</taxon>
    </lineage>
</organism>
<dbReference type="CDD" id="cd11574">
    <property type="entry name" value="GH99"/>
    <property type="match status" value="1"/>
</dbReference>
<name>D8M0N1_BLAHO</name>
<accession>D8M0N1</accession>
<evidence type="ECO:0000256" key="5">
    <source>
        <dbReference type="ARBA" id="ARBA00022968"/>
    </source>
</evidence>
<dbReference type="RefSeq" id="XP_012895668.1">
    <property type="nucleotide sequence ID" value="XM_013040214.1"/>
</dbReference>
<evidence type="ECO:0000256" key="3">
    <source>
        <dbReference type="ARBA" id="ARBA00022692"/>
    </source>
</evidence>
<dbReference type="InterPro" id="IPR026071">
    <property type="entry name" value="Glyco_Hydrolase_99"/>
</dbReference>
<comment type="similarity">
    <text evidence="2">Belongs to the glycosyl hydrolase 99 family.</text>
</comment>